<dbReference type="SUPFAM" id="SSF53098">
    <property type="entry name" value="Ribonuclease H-like"/>
    <property type="match status" value="1"/>
</dbReference>
<name>B7KA11_GLOC7</name>
<accession>B7KA11</accession>
<dbReference type="eggNOG" id="COG0349">
    <property type="taxonomic scope" value="Bacteria"/>
</dbReference>
<dbReference type="AlphaFoldDB" id="B7KA11"/>
<keyword evidence="2" id="KW-0269">Exonuclease</keyword>
<dbReference type="PANTHER" id="PTHR47649">
    <property type="entry name" value="RIBONUCLEASE D"/>
    <property type="match status" value="1"/>
</dbReference>
<keyword evidence="2" id="KW-0378">Hydrolase</keyword>
<protein>
    <submittedName>
        <fullName evidence="2">3'-5' exonuclease</fullName>
    </submittedName>
</protein>
<proteinExistence type="predicted"/>
<dbReference type="KEGG" id="cyc:PCC7424_2964"/>
<keyword evidence="3" id="KW-1185">Reference proteome</keyword>
<dbReference type="PANTHER" id="PTHR47649:SF1">
    <property type="entry name" value="RIBONUCLEASE D"/>
    <property type="match status" value="1"/>
</dbReference>
<dbReference type="SMART" id="SM00474">
    <property type="entry name" value="35EXOc"/>
    <property type="match status" value="1"/>
</dbReference>
<feature type="domain" description="3'-5' exonuclease" evidence="1">
    <location>
        <begin position="1"/>
        <end position="179"/>
    </location>
</feature>
<dbReference type="EMBL" id="CP001291">
    <property type="protein sequence ID" value="ACK71367.1"/>
    <property type="molecule type" value="Genomic_DNA"/>
</dbReference>
<evidence type="ECO:0000313" key="3">
    <source>
        <dbReference type="Proteomes" id="UP000002384"/>
    </source>
</evidence>
<evidence type="ECO:0000259" key="1">
    <source>
        <dbReference type="SMART" id="SM00474"/>
    </source>
</evidence>
<dbReference type="Proteomes" id="UP000002384">
    <property type="component" value="Chromosome"/>
</dbReference>
<dbReference type="STRING" id="65393.PCC7424_2964"/>
<dbReference type="InterPro" id="IPR012337">
    <property type="entry name" value="RNaseH-like_sf"/>
</dbReference>
<keyword evidence="2" id="KW-0540">Nuclease</keyword>
<evidence type="ECO:0000313" key="2">
    <source>
        <dbReference type="EMBL" id="ACK71367.1"/>
    </source>
</evidence>
<dbReference type="Pfam" id="PF01612">
    <property type="entry name" value="DNA_pol_A_exo1"/>
    <property type="match status" value="1"/>
</dbReference>
<organism evidence="2 3">
    <name type="scientific">Gloeothece citriformis (strain PCC 7424)</name>
    <name type="common">Cyanothece sp. (strain PCC 7424)</name>
    <dbReference type="NCBI Taxonomy" id="65393"/>
    <lineage>
        <taxon>Bacteria</taxon>
        <taxon>Bacillati</taxon>
        <taxon>Cyanobacteriota</taxon>
        <taxon>Cyanophyceae</taxon>
        <taxon>Oscillatoriophycideae</taxon>
        <taxon>Chroococcales</taxon>
        <taxon>Aphanothecaceae</taxon>
        <taxon>Gloeothece</taxon>
        <taxon>Gloeothece citriformis</taxon>
    </lineage>
</organism>
<dbReference type="RefSeq" id="WP_015954965.1">
    <property type="nucleotide sequence ID" value="NC_011729.1"/>
</dbReference>
<gene>
    <name evidence="2" type="ordered locus">PCC7424_2964</name>
</gene>
<dbReference type="GO" id="GO:0003676">
    <property type="term" value="F:nucleic acid binding"/>
    <property type="evidence" value="ECO:0007669"/>
    <property type="project" value="InterPro"/>
</dbReference>
<reference evidence="3" key="1">
    <citation type="journal article" date="2011" name="MBio">
        <title>Novel metabolic attributes of the genus Cyanothece, comprising a group of unicellular nitrogen-fixing Cyanobacteria.</title>
        <authorList>
            <person name="Bandyopadhyay A."/>
            <person name="Elvitigala T."/>
            <person name="Welsh E."/>
            <person name="Stockel J."/>
            <person name="Liberton M."/>
            <person name="Min H."/>
            <person name="Sherman L.A."/>
            <person name="Pakrasi H.B."/>
        </authorList>
    </citation>
    <scope>NUCLEOTIDE SEQUENCE [LARGE SCALE GENOMIC DNA]</scope>
    <source>
        <strain evidence="3">PCC 7424</strain>
    </source>
</reference>
<dbReference type="HOGENOM" id="CLU_052332_0_0_3"/>
<dbReference type="InterPro" id="IPR002562">
    <property type="entry name" value="3'-5'_exonuclease_dom"/>
</dbReference>
<dbReference type="Gene3D" id="3.30.420.10">
    <property type="entry name" value="Ribonuclease H-like superfamily/Ribonuclease H"/>
    <property type="match status" value="1"/>
</dbReference>
<sequence length="308" mass="35769">MLYFTQSEDIQALIDDLTEVKILWLDTESTDLNSKKSRLSLIQVLAYPEDTNGSRTYIFDVLDNPDIVDYFIEKIMVNDQINKIFHNAQHDLQFLGGKKAKNVTCTLKLSKTIPYHILPVPNHTLKTLTEYLTDFKNVSKEEQTSDWSQRPLSQKQLDYAKMDPVYLAHIHGRLLELNQQSNPDPNQDNLTEIGKRYQEIKPEWQLLKSEIDNLETRAKNAMKAQNQTENFAFTLSSYDRTTIKVDFAELAQIVINQGIDLHFSITLDKNLQKQLGELLNQLSLKKETIQSWRLTSKDLEEDSEEEIF</sequence>
<dbReference type="GO" id="GO:0006139">
    <property type="term" value="P:nucleobase-containing compound metabolic process"/>
    <property type="evidence" value="ECO:0007669"/>
    <property type="project" value="InterPro"/>
</dbReference>
<dbReference type="GO" id="GO:0008408">
    <property type="term" value="F:3'-5' exonuclease activity"/>
    <property type="evidence" value="ECO:0007669"/>
    <property type="project" value="InterPro"/>
</dbReference>
<dbReference type="InterPro" id="IPR036397">
    <property type="entry name" value="RNaseH_sf"/>
</dbReference>
<dbReference type="InterPro" id="IPR051086">
    <property type="entry name" value="RNase_D-like"/>
</dbReference>
<dbReference type="OrthoDB" id="144122at2"/>